<keyword evidence="8" id="KW-1185">Reference proteome</keyword>
<protein>
    <submittedName>
        <fullName evidence="7">Membrane protein</fullName>
    </submittedName>
</protein>
<sequence>MNFRKGVAVCAVCAATLCAAQAEDLANSSDHPDVGRFPQSEIRGFETTSYSEGVIPTSINSYDAPAAFEAWHPKGQRTTIVYDIPASMPVTTLEIVRSVKSSLQKAGFSVELVCHASAQNAECGAFLQRQVVSEAEAKGRFAAFKDLYNLNKADFGMISAQKGDLRLWSIVAKSTYSPNIQYAFDIYEEDEAASLVLEITPEQLRSDIGASGSARLQGVTFETNSAKLTKESAQALAAISAYIQSSDDTRFVVVGHTDNQGAYDHNKRLSEARAQSVRTYLVESTGISADRLRAVGVAYAAPIANNDTAEGRALNRRVELVKGD</sequence>
<dbReference type="OrthoDB" id="9792021at2"/>
<dbReference type="Gene3D" id="3.30.1330.60">
    <property type="entry name" value="OmpA-like domain"/>
    <property type="match status" value="1"/>
</dbReference>
<dbReference type="PROSITE" id="PS51123">
    <property type="entry name" value="OMPA_2"/>
    <property type="match status" value="1"/>
</dbReference>
<dbReference type="InterPro" id="IPR006664">
    <property type="entry name" value="OMP_bac"/>
</dbReference>
<reference evidence="7 8" key="1">
    <citation type="submission" date="2019-12" db="EMBL/GenBank/DDBJ databases">
        <title>Roseobacter cerasinus sp. nov., isolated from seawater around aquaculture.</title>
        <authorList>
            <person name="Muramatsu S."/>
            <person name="Takabe Y."/>
            <person name="Mori K."/>
            <person name="Takaichi S."/>
            <person name="Hanada S."/>
        </authorList>
    </citation>
    <scope>NUCLEOTIDE SEQUENCE [LARGE SCALE GENOMIC DNA]</scope>
    <source>
        <strain evidence="7 8">AI77</strain>
    </source>
</reference>
<evidence type="ECO:0000259" key="6">
    <source>
        <dbReference type="PROSITE" id="PS51123"/>
    </source>
</evidence>
<keyword evidence="2 4" id="KW-0472">Membrane</keyword>
<proteinExistence type="predicted"/>
<dbReference type="GO" id="GO:0009279">
    <property type="term" value="C:cell outer membrane"/>
    <property type="evidence" value="ECO:0007669"/>
    <property type="project" value="UniProtKB-SubCell"/>
</dbReference>
<gene>
    <name evidence="7" type="ORF">So717_33910</name>
</gene>
<dbReference type="AlphaFoldDB" id="A0A640VTC5"/>
<dbReference type="CDD" id="cd07185">
    <property type="entry name" value="OmpA_C-like"/>
    <property type="match status" value="1"/>
</dbReference>
<dbReference type="RefSeq" id="WP_159979586.1">
    <property type="nucleotide sequence ID" value="NZ_BLIV01000007.1"/>
</dbReference>
<organism evidence="7 8">
    <name type="scientific">Roseobacter cerasinus</name>
    <dbReference type="NCBI Taxonomy" id="2602289"/>
    <lineage>
        <taxon>Bacteria</taxon>
        <taxon>Pseudomonadati</taxon>
        <taxon>Pseudomonadota</taxon>
        <taxon>Alphaproteobacteria</taxon>
        <taxon>Rhodobacterales</taxon>
        <taxon>Roseobacteraceae</taxon>
        <taxon>Roseobacter</taxon>
    </lineage>
</organism>
<dbReference type="PRINTS" id="PR01021">
    <property type="entry name" value="OMPADOMAIN"/>
</dbReference>
<dbReference type="SUPFAM" id="SSF103088">
    <property type="entry name" value="OmpA-like"/>
    <property type="match status" value="1"/>
</dbReference>
<evidence type="ECO:0000313" key="7">
    <source>
        <dbReference type="EMBL" id="GFE51638.1"/>
    </source>
</evidence>
<feature type="domain" description="OmpA-like" evidence="6">
    <location>
        <begin position="208"/>
        <end position="324"/>
    </location>
</feature>
<dbReference type="PANTHER" id="PTHR30329:SF21">
    <property type="entry name" value="LIPOPROTEIN YIAD-RELATED"/>
    <property type="match status" value="1"/>
</dbReference>
<evidence type="ECO:0000256" key="4">
    <source>
        <dbReference type="PROSITE-ProRule" id="PRU00473"/>
    </source>
</evidence>
<comment type="subcellular location">
    <subcellularLocation>
        <location evidence="1">Cell outer membrane</location>
    </subcellularLocation>
</comment>
<evidence type="ECO:0000256" key="1">
    <source>
        <dbReference type="ARBA" id="ARBA00004442"/>
    </source>
</evidence>
<dbReference type="PANTHER" id="PTHR30329">
    <property type="entry name" value="STATOR ELEMENT OF FLAGELLAR MOTOR COMPLEX"/>
    <property type="match status" value="1"/>
</dbReference>
<dbReference type="InterPro" id="IPR006665">
    <property type="entry name" value="OmpA-like"/>
</dbReference>
<keyword evidence="5" id="KW-0732">Signal</keyword>
<dbReference type="EMBL" id="BLIV01000007">
    <property type="protein sequence ID" value="GFE51638.1"/>
    <property type="molecule type" value="Genomic_DNA"/>
</dbReference>
<keyword evidence="3" id="KW-0998">Cell outer membrane</keyword>
<feature type="signal peptide" evidence="5">
    <location>
        <begin position="1"/>
        <end position="22"/>
    </location>
</feature>
<evidence type="ECO:0000256" key="2">
    <source>
        <dbReference type="ARBA" id="ARBA00023136"/>
    </source>
</evidence>
<evidence type="ECO:0000256" key="3">
    <source>
        <dbReference type="ARBA" id="ARBA00023237"/>
    </source>
</evidence>
<dbReference type="InterPro" id="IPR036737">
    <property type="entry name" value="OmpA-like_sf"/>
</dbReference>
<dbReference type="InterPro" id="IPR050330">
    <property type="entry name" value="Bact_OuterMem_StrucFunc"/>
</dbReference>
<feature type="chain" id="PRO_5025014336" evidence="5">
    <location>
        <begin position="23"/>
        <end position="324"/>
    </location>
</feature>
<dbReference type="Proteomes" id="UP000436522">
    <property type="component" value="Unassembled WGS sequence"/>
</dbReference>
<evidence type="ECO:0000313" key="8">
    <source>
        <dbReference type="Proteomes" id="UP000436522"/>
    </source>
</evidence>
<accession>A0A640VTC5</accession>
<name>A0A640VTC5_9RHOB</name>
<evidence type="ECO:0000256" key="5">
    <source>
        <dbReference type="SAM" id="SignalP"/>
    </source>
</evidence>
<dbReference type="Pfam" id="PF00691">
    <property type="entry name" value="OmpA"/>
    <property type="match status" value="1"/>
</dbReference>
<comment type="caution">
    <text evidence="7">The sequence shown here is derived from an EMBL/GenBank/DDBJ whole genome shotgun (WGS) entry which is preliminary data.</text>
</comment>